<organism evidence="2 3">
    <name type="scientific">Koribacter versatilis (strain Ellin345)</name>
    <dbReference type="NCBI Taxonomy" id="204669"/>
    <lineage>
        <taxon>Bacteria</taxon>
        <taxon>Pseudomonadati</taxon>
        <taxon>Acidobacteriota</taxon>
        <taxon>Terriglobia</taxon>
        <taxon>Terriglobales</taxon>
        <taxon>Candidatus Korobacteraceae</taxon>
        <taxon>Candidatus Korobacter</taxon>
    </lineage>
</organism>
<evidence type="ECO:0008006" key="4">
    <source>
        <dbReference type="Google" id="ProtNLM"/>
    </source>
</evidence>
<dbReference type="InterPro" id="IPR018445">
    <property type="entry name" value="Put_Phosphate_transp_reg"/>
</dbReference>
<gene>
    <name evidence="2" type="ordered locus">Acid345_3130</name>
</gene>
<dbReference type="HOGENOM" id="CLU_086031_0_1_0"/>
<dbReference type="EnsemblBacteria" id="ABF42131">
    <property type="protein sequence ID" value="ABF42131"/>
    <property type="gene ID" value="Acid345_3130"/>
</dbReference>
<dbReference type="KEGG" id="aba:Acid345_3130"/>
<dbReference type="PANTHER" id="PTHR37298:SF1">
    <property type="entry name" value="UPF0111 PROTEIN YKAA"/>
    <property type="match status" value="1"/>
</dbReference>
<keyword evidence="3" id="KW-1185">Reference proteome</keyword>
<evidence type="ECO:0000256" key="1">
    <source>
        <dbReference type="ARBA" id="ARBA00008591"/>
    </source>
</evidence>
<name>Q1ILW9_KORVE</name>
<dbReference type="Pfam" id="PF01865">
    <property type="entry name" value="PhoU_div"/>
    <property type="match status" value="1"/>
</dbReference>
<dbReference type="RefSeq" id="WP_011523930.1">
    <property type="nucleotide sequence ID" value="NC_008009.1"/>
</dbReference>
<dbReference type="AlphaFoldDB" id="Q1ILW9"/>
<proteinExistence type="inferred from homology"/>
<dbReference type="InterPro" id="IPR038078">
    <property type="entry name" value="PhoU-like_sf"/>
</dbReference>
<dbReference type="Proteomes" id="UP000002432">
    <property type="component" value="Chromosome"/>
</dbReference>
<dbReference type="STRING" id="204669.Acid345_3130"/>
<protein>
    <recommendedName>
        <fullName evidence="4">Phosphate transport regulator</fullName>
    </recommendedName>
</protein>
<sequence>MVRLLPKEVKFFEMFEQMSSNLVLGASEITELLREFKDTADHVKRIKEIEHAGDDITHAVFVKLNSTFITPFDREDIHLLASSLDDVLDFINAAADRIMLYKITAAPAAAYEIAKIIVKQAEALGRAVKNLEKLKDVLPHCVEVNRLENEADRVCREAIGRLFDTEKDPIALIKIKELLEVLETATDKAEDAANVLETVVLKSA</sequence>
<dbReference type="PANTHER" id="PTHR37298">
    <property type="entry name" value="UPF0111 PROTEIN YKAA"/>
    <property type="match status" value="1"/>
</dbReference>
<accession>Q1ILW9</accession>
<evidence type="ECO:0000313" key="2">
    <source>
        <dbReference type="EMBL" id="ABF42131.1"/>
    </source>
</evidence>
<dbReference type="eggNOG" id="COG1392">
    <property type="taxonomic scope" value="Bacteria"/>
</dbReference>
<dbReference type="Gene3D" id="1.20.58.220">
    <property type="entry name" value="Phosphate transport system protein phou homolog 2, domain 2"/>
    <property type="match status" value="1"/>
</dbReference>
<dbReference type="OrthoDB" id="9797568at2"/>
<dbReference type="InterPro" id="IPR052912">
    <property type="entry name" value="UPF0111_domain"/>
</dbReference>
<dbReference type="EMBL" id="CP000360">
    <property type="protein sequence ID" value="ABF42131.1"/>
    <property type="molecule type" value="Genomic_DNA"/>
</dbReference>
<reference evidence="2 3" key="1">
    <citation type="journal article" date="2009" name="Appl. Environ. Microbiol.">
        <title>Three genomes from the phylum Acidobacteria provide insight into the lifestyles of these microorganisms in soils.</title>
        <authorList>
            <person name="Ward N.L."/>
            <person name="Challacombe J.F."/>
            <person name="Janssen P.H."/>
            <person name="Henrissat B."/>
            <person name="Coutinho P.M."/>
            <person name="Wu M."/>
            <person name="Xie G."/>
            <person name="Haft D.H."/>
            <person name="Sait M."/>
            <person name="Badger J."/>
            <person name="Barabote R.D."/>
            <person name="Bradley B."/>
            <person name="Brettin T.S."/>
            <person name="Brinkac L.M."/>
            <person name="Bruce D."/>
            <person name="Creasy T."/>
            <person name="Daugherty S.C."/>
            <person name="Davidsen T.M."/>
            <person name="DeBoy R.T."/>
            <person name="Detter J.C."/>
            <person name="Dodson R.J."/>
            <person name="Durkin A.S."/>
            <person name="Ganapathy A."/>
            <person name="Gwinn-Giglio M."/>
            <person name="Han C.S."/>
            <person name="Khouri H."/>
            <person name="Kiss H."/>
            <person name="Kothari S.P."/>
            <person name="Madupu R."/>
            <person name="Nelson K.E."/>
            <person name="Nelson W.C."/>
            <person name="Paulsen I."/>
            <person name="Penn K."/>
            <person name="Ren Q."/>
            <person name="Rosovitz M.J."/>
            <person name="Selengut J.D."/>
            <person name="Shrivastava S."/>
            <person name="Sullivan S.A."/>
            <person name="Tapia R."/>
            <person name="Thompson L.S."/>
            <person name="Watkins K.L."/>
            <person name="Yang Q."/>
            <person name="Yu C."/>
            <person name="Zafar N."/>
            <person name="Zhou L."/>
            <person name="Kuske C.R."/>
        </authorList>
    </citation>
    <scope>NUCLEOTIDE SEQUENCE [LARGE SCALE GENOMIC DNA]</scope>
    <source>
        <strain evidence="2 3">Ellin345</strain>
    </source>
</reference>
<comment type="similarity">
    <text evidence="1">Belongs to the UPF0111 family.</text>
</comment>
<evidence type="ECO:0000313" key="3">
    <source>
        <dbReference type="Proteomes" id="UP000002432"/>
    </source>
</evidence>